<evidence type="ECO:0000313" key="2">
    <source>
        <dbReference type="EMBL" id="MFC0075701.1"/>
    </source>
</evidence>
<reference evidence="2 3" key="1">
    <citation type="submission" date="2024-09" db="EMBL/GenBank/DDBJ databases">
        <authorList>
            <person name="Sun Q."/>
            <person name="Mori K."/>
        </authorList>
    </citation>
    <scope>NUCLEOTIDE SEQUENCE [LARGE SCALE GENOMIC DNA]</scope>
    <source>
        <strain evidence="2 3">CGMCC 1.12926</strain>
    </source>
</reference>
<keyword evidence="1" id="KW-0812">Transmembrane</keyword>
<dbReference type="Proteomes" id="UP001589734">
    <property type="component" value="Unassembled WGS sequence"/>
</dbReference>
<dbReference type="RefSeq" id="WP_379683636.1">
    <property type="nucleotide sequence ID" value="NZ_JBHLYW010000001.1"/>
</dbReference>
<keyword evidence="3" id="KW-1185">Reference proteome</keyword>
<keyword evidence="1" id="KW-1133">Transmembrane helix</keyword>
<feature type="transmembrane region" description="Helical" evidence="1">
    <location>
        <begin position="113"/>
        <end position="135"/>
    </location>
</feature>
<keyword evidence="1" id="KW-0472">Membrane</keyword>
<gene>
    <name evidence="2" type="ORF">ACFFLS_01505</name>
</gene>
<proteinExistence type="predicted"/>
<protein>
    <submittedName>
        <fullName evidence="2">Uncharacterized protein</fullName>
    </submittedName>
</protein>
<sequence>MSGKETTSLIALNIRNPVAANEITIANQPIKTESSIASIKVKNTIKQETNKAINNVKKSATLLLEKKRTRINGKIQQYPKDVNKPRSFSRSIFMQSNIQEIISSSEKAVKKMFFLFDKYFISVLSFIIIFGWLIYKLK</sequence>
<accession>A0ABV6BM33</accession>
<organism evidence="2 3">
    <name type="scientific">Flavobacterium procerum</name>
    <dbReference type="NCBI Taxonomy" id="1455569"/>
    <lineage>
        <taxon>Bacteria</taxon>
        <taxon>Pseudomonadati</taxon>
        <taxon>Bacteroidota</taxon>
        <taxon>Flavobacteriia</taxon>
        <taxon>Flavobacteriales</taxon>
        <taxon>Flavobacteriaceae</taxon>
        <taxon>Flavobacterium</taxon>
    </lineage>
</organism>
<dbReference type="EMBL" id="JBHLYW010000001">
    <property type="protein sequence ID" value="MFC0075701.1"/>
    <property type="molecule type" value="Genomic_DNA"/>
</dbReference>
<comment type="caution">
    <text evidence="2">The sequence shown here is derived from an EMBL/GenBank/DDBJ whole genome shotgun (WGS) entry which is preliminary data.</text>
</comment>
<name>A0ABV6BM33_9FLAO</name>
<evidence type="ECO:0000313" key="3">
    <source>
        <dbReference type="Proteomes" id="UP001589734"/>
    </source>
</evidence>
<evidence type="ECO:0000256" key="1">
    <source>
        <dbReference type="SAM" id="Phobius"/>
    </source>
</evidence>